<reference evidence="1" key="1">
    <citation type="journal article" date="2015" name="Nature">
        <title>Complex archaea that bridge the gap between prokaryotes and eukaryotes.</title>
        <authorList>
            <person name="Spang A."/>
            <person name="Saw J.H."/>
            <person name="Jorgensen S.L."/>
            <person name="Zaremba-Niedzwiedzka K."/>
            <person name="Martijn J."/>
            <person name="Lind A.E."/>
            <person name="van Eijk R."/>
            <person name="Schleper C."/>
            <person name="Guy L."/>
            <person name="Ettema T.J."/>
        </authorList>
    </citation>
    <scope>NUCLEOTIDE SEQUENCE</scope>
</reference>
<protein>
    <submittedName>
        <fullName evidence="1">Uncharacterized protein</fullName>
    </submittedName>
</protein>
<dbReference type="AlphaFoldDB" id="A0A0F9KXX9"/>
<name>A0A0F9KXX9_9ZZZZ</name>
<gene>
    <name evidence="1" type="ORF">LCGC14_1646700</name>
</gene>
<sequence>MFGRCRHDLVLMCGGDIDYAYCKKCNLRTPCQPHDNFAWVKTMFKDAQKNGTLFKMEVWIVQE</sequence>
<proteinExistence type="predicted"/>
<evidence type="ECO:0000313" key="1">
    <source>
        <dbReference type="EMBL" id="KKM20315.1"/>
    </source>
</evidence>
<organism evidence="1">
    <name type="scientific">marine sediment metagenome</name>
    <dbReference type="NCBI Taxonomy" id="412755"/>
    <lineage>
        <taxon>unclassified sequences</taxon>
        <taxon>metagenomes</taxon>
        <taxon>ecological metagenomes</taxon>
    </lineage>
</organism>
<accession>A0A0F9KXX9</accession>
<dbReference type="EMBL" id="LAZR01013792">
    <property type="protein sequence ID" value="KKM20315.1"/>
    <property type="molecule type" value="Genomic_DNA"/>
</dbReference>
<comment type="caution">
    <text evidence="1">The sequence shown here is derived from an EMBL/GenBank/DDBJ whole genome shotgun (WGS) entry which is preliminary data.</text>
</comment>